<name>A0A383A0G5_9ZZZZ</name>
<dbReference type="EMBL" id="UINC01188265">
    <property type="protein sequence ID" value="SVE01396.1"/>
    <property type="molecule type" value="Genomic_DNA"/>
</dbReference>
<sequence length="244" mass="28779">SDARSEMNHWWHLLITGKVELEFSRFSSNLRLAEEMEMQVLINTPNRKILTGKISSESRIFFLEDVVYKALPQQLAEYSINTIGLKIKRKSSQGYLRSEFKKFVNFRELSPLQVSGWKKNAGYKTPKDALDHRPALLTNEEQLSPWNPPRLVTYELKFTGDIIKVLSETNRTEFAPEVLYLNKADRRANIDFGVYQLEMNGSGRKWSIRRKKYNNSGDDYFYGLSRNLSLNRYFYYDRVFRFMP</sequence>
<dbReference type="AlphaFoldDB" id="A0A383A0G5"/>
<proteinExistence type="predicted"/>
<reference evidence="1" key="1">
    <citation type="submission" date="2018-05" db="EMBL/GenBank/DDBJ databases">
        <authorList>
            <person name="Lanie J.A."/>
            <person name="Ng W.-L."/>
            <person name="Kazmierczak K.M."/>
            <person name="Andrzejewski T.M."/>
            <person name="Davidsen T.M."/>
            <person name="Wayne K.J."/>
            <person name="Tettelin H."/>
            <person name="Glass J.I."/>
            <person name="Rusch D."/>
            <person name="Podicherti R."/>
            <person name="Tsui H.-C.T."/>
            <person name="Winkler M.E."/>
        </authorList>
    </citation>
    <scope>NUCLEOTIDE SEQUENCE</scope>
</reference>
<protein>
    <submittedName>
        <fullName evidence="1">Uncharacterized protein</fullName>
    </submittedName>
</protein>
<gene>
    <name evidence="1" type="ORF">METZ01_LOCUS454250</name>
</gene>
<evidence type="ECO:0000313" key="1">
    <source>
        <dbReference type="EMBL" id="SVE01396.1"/>
    </source>
</evidence>
<accession>A0A383A0G5</accession>
<organism evidence="1">
    <name type="scientific">marine metagenome</name>
    <dbReference type="NCBI Taxonomy" id="408172"/>
    <lineage>
        <taxon>unclassified sequences</taxon>
        <taxon>metagenomes</taxon>
        <taxon>ecological metagenomes</taxon>
    </lineage>
</organism>
<feature type="non-terminal residue" evidence="1">
    <location>
        <position position="1"/>
    </location>
</feature>